<name>A0A2G2VUW7_CAPBA</name>
<dbReference type="STRING" id="33114.A0A2G2VUW7"/>
<organism evidence="1 2">
    <name type="scientific">Capsicum baccatum</name>
    <name type="common">Peruvian pepper</name>
    <dbReference type="NCBI Taxonomy" id="33114"/>
    <lineage>
        <taxon>Eukaryota</taxon>
        <taxon>Viridiplantae</taxon>
        <taxon>Streptophyta</taxon>
        <taxon>Embryophyta</taxon>
        <taxon>Tracheophyta</taxon>
        <taxon>Spermatophyta</taxon>
        <taxon>Magnoliopsida</taxon>
        <taxon>eudicotyledons</taxon>
        <taxon>Gunneridae</taxon>
        <taxon>Pentapetalae</taxon>
        <taxon>asterids</taxon>
        <taxon>lamiids</taxon>
        <taxon>Solanales</taxon>
        <taxon>Solanaceae</taxon>
        <taxon>Solanoideae</taxon>
        <taxon>Capsiceae</taxon>
        <taxon>Capsicum</taxon>
    </lineage>
</organism>
<proteinExistence type="predicted"/>
<evidence type="ECO:0000313" key="2">
    <source>
        <dbReference type="Proteomes" id="UP000224567"/>
    </source>
</evidence>
<dbReference type="EMBL" id="MLFT02000010">
    <property type="protein sequence ID" value="PHT36754.1"/>
    <property type="molecule type" value="Genomic_DNA"/>
</dbReference>
<comment type="caution">
    <text evidence="1">The sequence shown here is derived from an EMBL/GenBank/DDBJ whole genome shotgun (WGS) entry which is preliminary data.</text>
</comment>
<accession>A0A2G2VUW7</accession>
<dbReference type="AlphaFoldDB" id="A0A2G2VUW7"/>
<sequence>MMKIDKPVNVVGDLKCVNGIEREELCISKEKFRTLDGTELNCYAKDCALKTCIVERSDKMMEIENSKNDDDPKHDRQWIVDDASTKYVEVRVKKQKVESLDGVELDCCATNQVKTHAPESIDGVEVENYATNREPNTIEGVEVERCTTHHEHKSVGGVKFEEDGNSYQMRPLMHDSNFKLDEETTHVVVWISFPDQLPTFFFKESLFSLASVAVDSNKEKQYFSTKENIPDESMEAEHALLDSGQQNLVEKESPADRKSLTKILHDIVSH</sequence>
<gene>
    <name evidence="1" type="ORF">CQW23_24454</name>
</gene>
<reference evidence="2" key="2">
    <citation type="journal article" date="2017" name="J. Anim. Genet.">
        <title>Multiple reference genome sequences of hot pepper reveal the massive evolution of plant disease resistance genes by retroduplication.</title>
        <authorList>
            <person name="Kim S."/>
            <person name="Park J."/>
            <person name="Yeom S.-I."/>
            <person name="Kim Y.-M."/>
            <person name="Seo E."/>
            <person name="Kim K.-T."/>
            <person name="Kim M.-S."/>
            <person name="Lee J.M."/>
            <person name="Cheong K."/>
            <person name="Shin H.-S."/>
            <person name="Kim S.-B."/>
            <person name="Han K."/>
            <person name="Lee J."/>
            <person name="Park M."/>
            <person name="Lee H.-A."/>
            <person name="Lee H.-Y."/>
            <person name="Lee Y."/>
            <person name="Oh S."/>
            <person name="Lee J.H."/>
            <person name="Choi E."/>
            <person name="Choi E."/>
            <person name="Lee S.E."/>
            <person name="Jeon J."/>
            <person name="Kim H."/>
            <person name="Choi G."/>
            <person name="Song H."/>
            <person name="Lee J."/>
            <person name="Lee S.-C."/>
            <person name="Kwon J.-K."/>
            <person name="Lee H.-Y."/>
            <person name="Koo N."/>
            <person name="Hong Y."/>
            <person name="Kim R.W."/>
            <person name="Kang W.-H."/>
            <person name="Huh J.H."/>
            <person name="Kang B.-C."/>
            <person name="Yang T.-J."/>
            <person name="Lee Y.-H."/>
            <person name="Bennetzen J.L."/>
            <person name="Choi D."/>
        </authorList>
    </citation>
    <scope>NUCLEOTIDE SEQUENCE [LARGE SCALE GENOMIC DNA]</scope>
    <source>
        <strain evidence="2">cv. PBC81</strain>
    </source>
</reference>
<keyword evidence="2" id="KW-1185">Reference proteome</keyword>
<evidence type="ECO:0000313" key="1">
    <source>
        <dbReference type="EMBL" id="PHT36754.1"/>
    </source>
</evidence>
<evidence type="ECO:0008006" key="3">
    <source>
        <dbReference type="Google" id="ProtNLM"/>
    </source>
</evidence>
<dbReference type="OrthoDB" id="1302764at2759"/>
<reference evidence="1 2" key="1">
    <citation type="journal article" date="2017" name="Genome Biol.">
        <title>New reference genome sequences of hot pepper reveal the massive evolution of plant disease-resistance genes by retroduplication.</title>
        <authorList>
            <person name="Kim S."/>
            <person name="Park J."/>
            <person name="Yeom S.I."/>
            <person name="Kim Y.M."/>
            <person name="Seo E."/>
            <person name="Kim K.T."/>
            <person name="Kim M.S."/>
            <person name="Lee J.M."/>
            <person name="Cheong K."/>
            <person name="Shin H.S."/>
            <person name="Kim S.B."/>
            <person name="Han K."/>
            <person name="Lee J."/>
            <person name="Park M."/>
            <person name="Lee H.A."/>
            <person name="Lee H.Y."/>
            <person name="Lee Y."/>
            <person name="Oh S."/>
            <person name="Lee J.H."/>
            <person name="Choi E."/>
            <person name="Choi E."/>
            <person name="Lee S.E."/>
            <person name="Jeon J."/>
            <person name="Kim H."/>
            <person name="Choi G."/>
            <person name="Song H."/>
            <person name="Lee J."/>
            <person name="Lee S.C."/>
            <person name="Kwon J.K."/>
            <person name="Lee H.Y."/>
            <person name="Koo N."/>
            <person name="Hong Y."/>
            <person name="Kim R.W."/>
            <person name="Kang W.H."/>
            <person name="Huh J.H."/>
            <person name="Kang B.C."/>
            <person name="Yang T.J."/>
            <person name="Lee Y.H."/>
            <person name="Bennetzen J.L."/>
            <person name="Choi D."/>
        </authorList>
    </citation>
    <scope>NUCLEOTIDE SEQUENCE [LARGE SCALE GENOMIC DNA]</scope>
    <source>
        <strain evidence="2">cv. PBC81</strain>
    </source>
</reference>
<dbReference type="Proteomes" id="UP000224567">
    <property type="component" value="Unassembled WGS sequence"/>
</dbReference>
<protein>
    <recommendedName>
        <fullName evidence="3">DUF4283 domain-containing protein</fullName>
    </recommendedName>
</protein>